<evidence type="ECO:0000256" key="1">
    <source>
        <dbReference type="SAM" id="SignalP"/>
    </source>
</evidence>
<sequence>MVSIRELIFICCFVFGLSFGQVVQITTPVDVGEKGNCTCGGFPSSTIDGTVEPLLSQAPGIGVKCDDSGDGICKSLCVALATAAEARGPEILCARLKDANELQLSAFYKICDRPWTYAGISAQGALCCENGNVKVCPSVENATASPEKKLE</sequence>
<reference evidence="2" key="1">
    <citation type="submission" date="2021-09" db="EMBL/GenBank/DDBJ databases">
        <authorList>
            <person name="Martin H S."/>
        </authorList>
    </citation>
    <scope>NUCLEOTIDE SEQUENCE</scope>
</reference>
<accession>A0A8J2R1A5</accession>
<dbReference type="AlphaFoldDB" id="A0A8J2R1A5"/>
<feature type="chain" id="PRO_5035279814" evidence="1">
    <location>
        <begin position="21"/>
        <end position="151"/>
    </location>
</feature>
<keyword evidence="1" id="KW-0732">Signal</keyword>
<dbReference type="Proteomes" id="UP000789524">
    <property type="component" value="Unassembled WGS sequence"/>
</dbReference>
<dbReference type="EMBL" id="CAKASE010000074">
    <property type="protein sequence ID" value="CAG9575966.1"/>
    <property type="molecule type" value="Genomic_DNA"/>
</dbReference>
<proteinExistence type="predicted"/>
<feature type="signal peptide" evidence="1">
    <location>
        <begin position="1"/>
        <end position="20"/>
    </location>
</feature>
<organism evidence="2 3">
    <name type="scientific">Danaus chrysippus</name>
    <name type="common">African queen</name>
    <dbReference type="NCBI Taxonomy" id="151541"/>
    <lineage>
        <taxon>Eukaryota</taxon>
        <taxon>Metazoa</taxon>
        <taxon>Ecdysozoa</taxon>
        <taxon>Arthropoda</taxon>
        <taxon>Hexapoda</taxon>
        <taxon>Insecta</taxon>
        <taxon>Pterygota</taxon>
        <taxon>Neoptera</taxon>
        <taxon>Endopterygota</taxon>
        <taxon>Lepidoptera</taxon>
        <taxon>Glossata</taxon>
        <taxon>Ditrysia</taxon>
        <taxon>Papilionoidea</taxon>
        <taxon>Nymphalidae</taxon>
        <taxon>Danainae</taxon>
        <taxon>Danaini</taxon>
        <taxon>Danaina</taxon>
        <taxon>Danaus</taxon>
        <taxon>Anosia</taxon>
    </lineage>
</organism>
<keyword evidence="3" id="KW-1185">Reference proteome</keyword>
<evidence type="ECO:0000313" key="2">
    <source>
        <dbReference type="EMBL" id="CAG9575966.1"/>
    </source>
</evidence>
<dbReference type="OrthoDB" id="7643562at2759"/>
<name>A0A8J2R1A5_9NEOP</name>
<evidence type="ECO:0000313" key="3">
    <source>
        <dbReference type="Proteomes" id="UP000789524"/>
    </source>
</evidence>
<protein>
    <submittedName>
        <fullName evidence="2">(African queen) hypothetical protein</fullName>
    </submittedName>
</protein>
<gene>
    <name evidence="2" type="ORF">DCHRY22_LOCUS11752</name>
</gene>
<comment type="caution">
    <text evidence="2">The sequence shown here is derived from an EMBL/GenBank/DDBJ whole genome shotgun (WGS) entry which is preliminary data.</text>
</comment>